<keyword evidence="3" id="KW-1185">Reference proteome</keyword>
<dbReference type="GO" id="GO:0005509">
    <property type="term" value="F:calcium ion binding"/>
    <property type="evidence" value="ECO:0007669"/>
    <property type="project" value="InterPro"/>
</dbReference>
<dbReference type="SMART" id="SM00460">
    <property type="entry name" value="TGc"/>
    <property type="match status" value="1"/>
</dbReference>
<dbReference type="RefSeq" id="XP_022316284.1">
    <property type="nucleotide sequence ID" value="XM_022460576.1"/>
</dbReference>
<dbReference type="GO" id="GO:0007160">
    <property type="term" value="P:cell-matrix adhesion"/>
    <property type="evidence" value="ECO:0007669"/>
    <property type="project" value="InterPro"/>
</dbReference>
<keyword evidence="1" id="KW-0732">Signal</keyword>
<dbReference type="InterPro" id="IPR001299">
    <property type="entry name" value="Ependymin"/>
</dbReference>
<proteinExistence type="predicted"/>
<dbReference type="InterPro" id="IPR056564">
    <property type="entry name" value="Ig-like_KY"/>
</dbReference>
<dbReference type="InterPro" id="IPR052557">
    <property type="entry name" value="CAP/Cytokinesis_protein"/>
</dbReference>
<feature type="chain" id="PRO_5034844471" evidence="1">
    <location>
        <begin position="18"/>
        <end position="660"/>
    </location>
</feature>
<evidence type="ECO:0000313" key="4">
    <source>
        <dbReference type="RefSeq" id="XP_022316284.1"/>
    </source>
</evidence>
<dbReference type="GO" id="GO:0005576">
    <property type="term" value="C:extracellular region"/>
    <property type="evidence" value="ECO:0007669"/>
    <property type="project" value="InterPro"/>
</dbReference>
<sequence length="660" mass="73218">MVAKLLVLLAAVSATLAADPTPCCAHHQFTADLLEVGGRINPKTMIPEPITIQSKLYYDFDAKKQRVERTIENDDGTTTSLIIYADYNENVARSIINGKCIATSLSVPMQEPCVPATSTFVETHTLGPATNGVSVNSFHADLTKVANITMKISVTADDCTPVSASSYGVIDGATEEITYFFTNLVYSLPHQVFHVPAICHGVHVSSSSPLISPTRSPWDVVDMGSGASKRVEPLTPVHTRQNGHCPKAGDTFLPVDEHARKAPISLMTSDRELVTYLCKELKDDVSKVRVFYIWIISNKRQLEELHKNQRKQGDVLTDKFHSLARIAGIQCSVVRGLHKIPTDQDSPSPVVCGDHCWNAVVLAGKWHVVDCLCGANNSSMESFYFLPDPEQFINNHFPLDLDKSWQLLSEPISLEDFNQAPFISETAMTRGIKVLSPKTRIVNMSNSFECSITDSRAVLSDFSVVLSSEDGLVHNEFVFISRVDVNTYLIHIRPPFAGNFRLTLQGKMSTTVTEILTEFVVVCLSAKKRVQKFPSDYKTWGIEPKFLEFAEELCTLSRTFQVVKNGKLDFSFATKSCWEVYASLQWLGDGRGLDGSIGTESSPSQVTLRSDLPKKGFYRVCVYRREADVLYPVLYFLVYSKKGASPVTPTPRYSNAEILV</sequence>
<feature type="domain" description="Transglutaminase-like" evidence="2">
    <location>
        <begin position="307"/>
        <end position="373"/>
    </location>
</feature>
<dbReference type="KEGG" id="cvn:111119978"/>
<evidence type="ECO:0000256" key="1">
    <source>
        <dbReference type="SAM" id="SignalP"/>
    </source>
</evidence>
<dbReference type="OrthoDB" id="6103577at2759"/>
<dbReference type="GO" id="GO:0005737">
    <property type="term" value="C:cytoplasm"/>
    <property type="evidence" value="ECO:0007669"/>
    <property type="project" value="TreeGrafter"/>
</dbReference>
<evidence type="ECO:0000259" key="2">
    <source>
        <dbReference type="SMART" id="SM00460"/>
    </source>
</evidence>
<dbReference type="AlphaFoldDB" id="A0A8B8CM74"/>
<protein>
    <submittedName>
        <fullName evidence="4">Kyphoscoliosis peptidase-like</fullName>
    </submittedName>
</protein>
<organism evidence="3 4">
    <name type="scientific">Crassostrea virginica</name>
    <name type="common">Eastern oyster</name>
    <dbReference type="NCBI Taxonomy" id="6565"/>
    <lineage>
        <taxon>Eukaryota</taxon>
        <taxon>Metazoa</taxon>
        <taxon>Spiralia</taxon>
        <taxon>Lophotrochozoa</taxon>
        <taxon>Mollusca</taxon>
        <taxon>Bivalvia</taxon>
        <taxon>Autobranchia</taxon>
        <taxon>Pteriomorphia</taxon>
        <taxon>Ostreida</taxon>
        <taxon>Ostreoidea</taxon>
        <taxon>Ostreidae</taxon>
        <taxon>Crassostrea</taxon>
    </lineage>
</organism>
<dbReference type="Pfam" id="PF23265">
    <property type="entry name" value="Ig-like_KY"/>
    <property type="match status" value="1"/>
</dbReference>
<dbReference type="SUPFAM" id="SSF54001">
    <property type="entry name" value="Cysteine proteinases"/>
    <property type="match status" value="1"/>
</dbReference>
<evidence type="ECO:0000313" key="3">
    <source>
        <dbReference type="Proteomes" id="UP000694844"/>
    </source>
</evidence>
<accession>A0A8B8CM74</accession>
<name>A0A8B8CM74_CRAVI</name>
<dbReference type="InterPro" id="IPR038765">
    <property type="entry name" value="Papain-like_cys_pep_sf"/>
</dbReference>
<dbReference type="PANTHER" id="PTHR46333">
    <property type="entry name" value="CYTOKINESIS PROTEIN 3"/>
    <property type="match status" value="1"/>
</dbReference>
<gene>
    <name evidence="4" type="primary">LOC111119978</name>
</gene>
<dbReference type="InterPro" id="IPR002931">
    <property type="entry name" value="Transglutaminase-like"/>
</dbReference>
<dbReference type="GeneID" id="111119978"/>
<dbReference type="Proteomes" id="UP000694844">
    <property type="component" value="Chromosome 2"/>
</dbReference>
<reference evidence="4" key="1">
    <citation type="submission" date="2025-08" db="UniProtKB">
        <authorList>
            <consortium name="RefSeq"/>
        </authorList>
    </citation>
    <scope>IDENTIFICATION</scope>
    <source>
        <tissue evidence="4">Whole sample</tissue>
    </source>
</reference>
<dbReference type="Pfam" id="PF00811">
    <property type="entry name" value="Ependymin"/>
    <property type="match status" value="1"/>
</dbReference>
<feature type="signal peptide" evidence="1">
    <location>
        <begin position="1"/>
        <end position="17"/>
    </location>
</feature>
<dbReference type="PANTHER" id="PTHR46333:SF2">
    <property type="entry name" value="CYTOKINESIS PROTEIN 3"/>
    <property type="match status" value="1"/>
</dbReference>